<dbReference type="Pfam" id="PF03725">
    <property type="entry name" value="RNase_PH_C"/>
    <property type="match status" value="1"/>
</dbReference>
<keyword evidence="3 9" id="KW-0963">Cytoplasm</keyword>
<accession>A0A5S9MSR9</accession>
<evidence type="ECO:0000313" key="11">
    <source>
        <dbReference type="EMBL" id="CAA0079881.1"/>
    </source>
</evidence>
<keyword evidence="4 9" id="KW-0808">Transferase</keyword>
<evidence type="ECO:0000313" key="12">
    <source>
        <dbReference type="Proteomes" id="UP000434580"/>
    </source>
</evidence>
<dbReference type="InterPro" id="IPR003029">
    <property type="entry name" value="S1_domain"/>
</dbReference>
<dbReference type="NCBIfam" id="NF008805">
    <property type="entry name" value="PRK11824.1"/>
    <property type="match status" value="1"/>
</dbReference>
<dbReference type="OrthoDB" id="9804305at2"/>
<dbReference type="EC" id="2.7.7.8" evidence="9"/>
<comment type="similarity">
    <text evidence="2 9">Belongs to the polyribonucleotide nucleotidyltransferase family.</text>
</comment>
<dbReference type="CDD" id="cd11364">
    <property type="entry name" value="RNase_PH_PNPase_2"/>
    <property type="match status" value="1"/>
</dbReference>
<dbReference type="InterPro" id="IPR015848">
    <property type="entry name" value="PNPase_PH_RNA-bd_bac/org-type"/>
</dbReference>
<gene>
    <name evidence="9 11" type="primary">pnp</name>
    <name evidence="11" type="ORF">DPBNPPHM_00188</name>
</gene>
<comment type="catalytic activity">
    <reaction evidence="9">
        <text>RNA(n+1) + phosphate = RNA(n) + a ribonucleoside 5'-diphosphate</text>
        <dbReference type="Rhea" id="RHEA:22096"/>
        <dbReference type="Rhea" id="RHEA-COMP:14527"/>
        <dbReference type="Rhea" id="RHEA-COMP:17342"/>
        <dbReference type="ChEBI" id="CHEBI:43474"/>
        <dbReference type="ChEBI" id="CHEBI:57930"/>
        <dbReference type="ChEBI" id="CHEBI:140395"/>
        <dbReference type="EC" id="2.7.7.8"/>
    </reaction>
</comment>
<dbReference type="CDD" id="cd04472">
    <property type="entry name" value="S1_PNPase"/>
    <property type="match status" value="1"/>
</dbReference>
<dbReference type="CDD" id="cd02393">
    <property type="entry name" value="KH-I_PNPase"/>
    <property type="match status" value="1"/>
</dbReference>
<dbReference type="InterPro" id="IPR036345">
    <property type="entry name" value="ExoRNase_PH_dom2_sf"/>
</dbReference>
<evidence type="ECO:0000256" key="9">
    <source>
        <dbReference type="HAMAP-Rule" id="MF_01595"/>
    </source>
</evidence>
<dbReference type="InterPro" id="IPR020568">
    <property type="entry name" value="Ribosomal_Su5_D2-typ_SF"/>
</dbReference>
<organism evidence="11 12">
    <name type="scientific">BD1-7 clade bacterium</name>
    <dbReference type="NCBI Taxonomy" id="2029982"/>
    <lineage>
        <taxon>Bacteria</taxon>
        <taxon>Pseudomonadati</taxon>
        <taxon>Pseudomonadota</taxon>
        <taxon>Gammaproteobacteria</taxon>
        <taxon>Cellvibrionales</taxon>
        <taxon>Spongiibacteraceae</taxon>
        <taxon>BD1-7 clade</taxon>
    </lineage>
</organism>
<dbReference type="FunFam" id="3.30.1370.10:FF:000001">
    <property type="entry name" value="Polyribonucleotide nucleotidyltransferase"/>
    <property type="match status" value="1"/>
</dbReference>
<dbReference type="GO" id="GO:0003723">
    <property type="term" value="F:RNA binding"/>
    <property type="evidence" value="ECO:0007669"/>
    <property type="project" value="UniProtKB-UniRule"/>
</dbReference>
<dbReference type="Proteomes" id="UP000434580">
    <property type="component" value="Unassembled WGS sequence"/>
</dbReference>
<dbReference type="InterPro" id="IPR004087">
    <property type="entry name" value="KH_dom"/>
</dbReference>
<dbReference type="InterPro" id="IPR015847">
    <property type="entry name" value="ExoRNase_PH_dom2"/>
</dbReference>
<dbReference type="Gene3D" id="3.30.230.70">
    <property type="entry name" value="GHMP Kinase, N-terminal domain"/>
    <property type="match status" value="2"/>
</dbReference>
<keyword evidence="5 9" id="KW-0548">Nucleotidyltransferase</keyword>
<evidence type="ECO:0000256" key="1">
    <source>
        <dbReference type="ARBA" id="ARBA00004496"/>
    </source>
</evidence>
<evidence type="ECO:0000256" key="7">
    <source>
        <dbReference type="ARBA" id="ARBA00022842"/>
    </source>
</evidence>
<evidence type="ECO:0000256" key="6">
    <source>
        <dbReference type="ARBA" id="ARBA00022723"/>
    </source>
</evidence>
<keyword evidence="6 9" id="KW-0479">Metal-binding</keyword>
<dbReference type="SMART" id="SM00316">
    <property type="entry name" value="S1"/>
    <property type="match status" value="1"/>
</dbReference>
<comment type="function">
    <text evidence="9">Involved in mRNA degradation. Catalyzes the phosphorolysis of single-stranded polyribonucleotides processively in the 3'- to 5'-direction.</text>
</comment>
<keyword evidence="7 9" id="KW-0460">Magnesium</keyword>
<dbReference type="SUPFAM" id="SSF54791">
    <property type="entry name" value="Eukaryotic type KH-domain (KH-domain type I)"/>
    <property type="match status" value="1"/>
</dbReference>
<dbReference type="InterPro" id="IPR012162">
    <property type="entry name" value="PNPase"/>
</dbReference>
<dbReference type="Pfam" id="PF00575">
    <property type="entry name" value="S1"/>
    <property type="match status" value="1"/>
</dbReference>
<dbReference type="CDD" id="cd11363">
    <property type="entry name" value="RNase_PH_PNPase_1"/>
    <property type="match status" value="1"/>
</dbReference>
<comment type="cofactor">
    <cofactor evidence="9">
        <name>Mg(2+)</name>
        <dbReference type="ChEBI" id="CHEBI:18420"/>
    </cofactor>
</comment>
<reference evidence="11 12" key="1">
    <citation type="submission" date="2019-11" db="EMBL/GenBank/DDBJ databases">
        <authorList>
            <person name="Holert J."/>
        </authorList>
    </citation>
    <scope>NUCLEOTIDE SEQUENCE [LARGE SCALE GENOMIC DNA]</scope>
    <source>
        <strain evidence="11">BC5_2</strain>
    </source>
</reference>
<dbReference type="InterPro" id="IPR036612">
    <property type="entry name" value="KH_dom_type_1_sf"/>
</dbReference>
<dbReference type="AlphaFoldDB" id="A0A5S9MSR9"/>
<dbReference type="InterPro" id="IPR001247">
    <property type="entry name" value="ExoRNase_PH_dom1"/>
</dbReference>
<evidence type="ECO:0000256" key="2">
    <source>
        <dbReference type="ARBA" id="ARBA00007404"/>
    </source>
</evidence>
<dbReference type="NCBIfam" id="TIGR03591">
    <property type="entry name" value="polynuc_phos"/>
    <property type="match status" value="1"/>
</dbReference>
<dbReference type="SUPFAM" id="SSF55666">
    <property type="entry name" value="Ribonuclease PH domain 2-like"/>
    <property type="match status" value="2"/>
</dbReference>
<name>A0A5S9MSR9_9GAMM</name>
<dbReference type="EMBL" id="CACSII010000001">
    <property type="protein sequence ID" value="CAA0079881.1"/>
    <property type="molecule type" value="Genomic_DNA"/>
</dbReference>
<dbReference type="InterPro" id="IPR004088">
    <property type="entry name" value="KH_dom_type_1"/>
</dbReference>
<dbReference type="GO" id="GO:0005829">
    <property type="term" value="C:cytosol"/>
    <property type="evidence" value="ECO:0007669"/>
    <property type="project" value="TreeGrafter"/>
</dbReference>
<dbReference type="PIRSF" id="PIRSF005499">
    <property type="entry name" value="PNPase"/>
    <property type="match status" value="1"/>
</dbReference>
<dbReference type="HAMAP" id="MF_01595">
    <property type="entry name" value="PNPase"/>
    <property type="match status" value="1"/>
</dbReference>
<dbReference type="InterPro" id="IPR036456">
    <property type="entry name" value="PNPase_PH_RNA-bd_sf"/>
</dbReference>
<feature type="domain" description="S1 motif" evidence="10">
    <location>
        <begin position="622"/>
        <end position="690"/>
    </location>
</feature>
<dbReference type="Gene3D" id="3.30.1370.10">
    <property type="entry name" value="K Homology domain, type 1"/>
    <property type="match status" value="1"/>
</dbReference>
<dbReference type="PANTHER" id="PTHR11252:SF0">
    <property type="entry name" value="POLYRIBONUCLEOTIDE NUCLEOTIDYLTRANSFERASE 1, MITOCHONDRIAL"/>
    <property type="match status" value="1"/>
</dbReference>
<dbReference type="GO" id="GO:0006396">
    <property type="term" value="P:RNA processing"/>
    <property type="evidence" value="ECO:0007669"/>
    <property type="project" value="InterPro"/>
</dbReference>
<protein>
    <recommendedName>
        <fullName evidence="9">Polyribonucleotide nucleotidyltransferase</fullName>
        <ecNumber evidence="9">2.7.7.8</ecNumber>
    </recommendedName>
    <alternativeName>
        <fullName evidence="9">Polynucleotide phosphorylase</fullName>
        <shortName evidence="9">PNPase</shortName>
    </alternativeName>
</protein>
<comment type="subcellular location">
    <subcellularLocation>
        <location evidence="1 9">Cytoplasm</location>
    </subcellularLocation>
</comment>
<dbReference type="FunFam" id="3.30.230.70:FF:000001">
    <property type="entry name" value="Polyribonucleotide nucleotidyltransferase"/>
    <property type="match status" value="1"/>
</dbReference>
<proteinExistence type="inferred from homology"/>
<keyword evidence="8 9" id="KW-0694">RNA-binding</keyword>
<dbReference type="Pfam" id="PF00013">
    <property type="entry name" value="KH_1"/>
    <property type="match status" value="1"/>
</dbReference>
<dbReference type="FunFam" id="2.40.50.140:FF:000023">
    <property type="entry name" value="Polyribonucleotide nucleotidyltransferase"/>
    <property type="match status" value="1"/>
</dbReference>
<dbReference type="GO" id="GO:0006402">
    <property type="term" value="P:mRNA catabolic process"/>
    <property type="evidence" value="ECO:0007669"/>
    <property type="project" value="UniProtKB-UniRule"/>
</dbReference>
<feature type="binding site" evidence="9">
    <location>
        <position position="492"/>
    </location>
    <ligand>
        <name>Mg(2+)</name>
        <dbReference type="ChEBI" id="CHEBI:18420"/>
    </ligand>
</feature>
<dbReference type="PROSITE" id="PS50126">
    <property type="entry name" value="S1"/>
    <property type="match status" value="1"/>
</dbReference>
<dbReference type="InterPro" id="IPR012340">
    <property type="entry name" value="NA-bd_OB-fold"/>
</dbReference>
<evidence type="ECO:0000259" key="10">
    <source>
        <dbReference type="PROSITE" id="PS50126"/>
    </source>
</evidence>
<sequence>MNPVTKQISYGKHTITLETGRVARQATGAVFASMDDTKVLATVVGAKSAKPGQDFFPLSVHYQERVYAAGKIPGGFLKREGRPSEKETLTSRLIDRPIRPLFPNGFMNEVQVVITVLSANSAFDPDILAMVATSAALSISGIPFNGPIGAARVGFTDADGYMLNPTYEELESSRLDMIVAGTEDAVLMVESEADELTEDQMLGGVLYAHQELQAIVGLVKEFAAEAGKPRWEWEAPAANQALIDVITEEYAEKIGEAYRITDKLDRYSQVGVLKDDAVEKFGGEDSEFADADIQKTISGLEKTTVRQRILSGEPRIDGRDNKTVRPIEVEVGMLPNVHGSALFTRGETQAIGAVTLGSTRDAQRVDQLHGEIRDGFMLHYNFPPYSVGECGRMGGVGRREVGHGRLARRGLAAMLPTEDEFPYAIRVVSEITESNGSSSMASVCVGSLSLMDAGVPVKAPVAGIAMGLVKEGNSFAVLTDILGDEDHLGDMDFKVAGSSEGITALQMDIKIEGITAQIMEIALEQAQQARLSILGDMNQVLATARSETASSAPRIHTMKIDSDKIRDVIGKGGATIRGITESTGAQVDIEDDGTIRIYAPNGDSLNAAVNEVEGIVAEVEPGTIYKGVITRIADFGAFVRILPGKEGLLHISQIAHERVESVTDYLKEGQEIEVKALEVDNRGRIKLSRKELLPKPERAPSQD</sequence>
<dbReference type="FunFam" id="3.30.230.70:FF:000002">
    <property type="entry name" value="Polyribonucleotide nucleotidyltransferase"/>
    <property type="match status" value="1"/>
</dbReference>
<comment type="subunit">
    <text evidence="9">Component of the RNA degradosome, which is a multiprotein complex involved in RNA processing and mRNA degradation.</text>
</comment>
<dbReference type="Gene3D" id="2.40.50.140">
    <property type="entry name" value="Nucleic acid-binding proteins"/>
    <property type="match status" value="1"/>
</dbReference>
<dbReference type="SUPFAM" id="SSF50249">
    <property type="entry name" value="Nucleic acid-binding proteins"/>
    <property type="match status" value="1"/>
</dbReference>
<dbReference type="PROSITE" id="PS50084">
    <property type="entry name" value="KH_TYPE_1"/>
    <property type="match status" value="1"/>
</dbReference>
<dbReference type="GO" id="GO:0000175">
    <property type="term" value="F:3'-5'-RNA exonuclease activity"/>
    <property type="evidence" value="ECO:0007669"/>
    <property type="project" value="TreeGrafter"/>
</dbReference>
<feature type="binding site" evidence="9">
    <location>
        <position position="486"/>
    </location>
    <ligand>
        <name>Mg(2+)</name>
        <dbReference type="ChEBI" id="CHEBI:18420"/>
    </ligand>
</feature>
<dbReference type="SUPFAM" id="SSF46915">
    <property type="entry name" value="Polynucleotide phosphorylase/guanosine pentaphosphate synthase (PNPase/GPSI), domain 3"/>
    <property type="match status" value="1"/>
</dbReference>
<dbReference type="InterPro" id="IPR027408">
    <property type="entry name" value="PNPase/RNase_PH_dom_sf"/>
</dbReference>
<evidence type="ECO:0000256" key="4">
    <source>
        <dbReference type="ARBA" id="ARBA00022679"/>
    </source>
</evidence>
<dbReference type="SMART" id="SM00322">
    <property type="entry name" value="KH"/>
    <property type="match status" value="1"/>
</dbReference>
<dbReference type="SUPFAM" id="SSF54211">
    <property type="entry name" value="Ribosomal protein S5 domain 2-like"/>
    <property type="match status" value="2"/>
</dbReference>
<dbReference type="PANTHER" id="PTHR11252">
    <property type="entry name" value="POLYRIBONUCLEOTIDE NUCLEOTIDYLTRANSFERASE"/>
    <property type="match status" value="1"/>
</dbReference>
<dbReference type="GO" id="GO:0004654">
    <property type="term" value="F:polyribonucleotide nucleotidyltransferase activity"/>
    <property type="evidence" value="ECO:0007669"/>
    <property type="project" value="UniProtKB-UniRule"/>
</dbReference>
<dbReference type="Pfam" id="PF01138">
    <property type="entry name" value="RNase_PH"/>
    <property type="match status" value="2"/>
</dbReference>
<dbReference type="GO" id="GO:0000287">
    <property type="term" value="F:magnesium ion binding"/>
    <property type="evidence" value="ECO:0007669"/>
    <property type="project" value="UniProtKB-UniRule"/>
</dbReference>
<evidence type="ECO:0000256" key="3">
    <source>
        <dbReference type="ARBA" id="ARBA00022490"/>
    </source>
</evidence>
<dbReference type="Pfam" id="PF03726">
    <property type="entry name" value="PNPase"/>
    <property type="match status" value="1"/>
</dbReference>
<evidence type="ECO:0000256" key="5">
    <source>
        <dbReference type="ARBA" id="ARBA00022695"/>
    </source>
</evidence>
<evidence type="ECO:0000256" key="8">
    <source>
        <dbReference type="ARBA" id="ARBA00022884"/>
    </source>
</evidence>